<evidence type="ECO:0000313" key="3">
    <source>
        <dbReference type="Proteomes" id="UP000545074"/>
    </source>
</evidence>
<dbReference type="Pfam" id="PF02624">
    <property type="entry name" value="YcaO"/>
    <property type="match status" value="1"/>
</dbReference>
<dbReference type="AlphaFoldDB" id="A0A7W2KKZ8"/>
<evidence type="ECO:0000259" key="1">
    <source>
        <dbReference type="PROSITE" id="PS51664"/>
    </source>
</evidence>
<dbReference type="InterPro" id="IPR003776">
    <property type="entry name" value="YcaO-like_dom"/>
</dbReference>
<comment type="caution">
    <text evidence="2">The sequence shown here is derived from an EMBL/GenBank/DDBJ whole genome shotgun (WGS) entry which is preliminary data.</text>
</comment>
<dbReference type="PROSITE" id="PS51664">
    <property type="entry name" value="YCAO"/>
    <property type="match status" value="1"/>
</dbReference>
<organism evidence="2 3">
    <name type="scientific">Pseudomonas juntendi</name>
    <dbReference type="NCBI Taxonomy" id="2666183"/>
    <lineage>
        <taxon>Bacteria</taxon>
        <taxon>Pseudomonadati</taxon>
        <taxon>Pseudomonadota</taxon>
        <taxon>Gammaproteobacteria</taxon>
        <taxon>Pseudomonadales</taxon>
        <taxon>Pseudomonadaceae</taxon>
        <taxon>Pseudomonas</taxon>
    </lineage>
</organism>
<reference evidence="2 3" key="1">
    <citation type="submission" date="2020-07" db="EMBL/GenBank/DDBJ databases">
        <title>Diversity of carbapenemase encoding genes among Pseudomonas putida group clinical isolates in a tertiary Brazilian hospital.</title>
        <authorList>
            <person name="Alberto-Lei F."/>
            <person name="Nodari C.S."/>
            <person name="Streling A.P."/>
            <person name="Paulino J.T."/>
            <person name="Bessa-Neto F.O."/>
            <person name="Cayo R."/>
            <person name="Gales A.C."/>
        </authorList>
    </citation>
    <scope>NUCLEOTIDE SEQUENCE [LARGE SCALE GENOMIC DNA]</scope>
    <source>
        <strain evidence="2 3">12815</strain>
    </source>
</reference>
<gene>
    <name evidence="2" type="ORF">H4C80_24725</name>
</gene>
<name>A0A7W2KKZ8_9PSED</name>
<dbReference type="PANTHER" id="PTHR37809">
    <property type="entry name" value="RIBOSOMAL PROTEIN S12 METHYLTHIOTRANSFERASE ACCESSORY FACTOR YCAO"/>
    <property type="match status" value="1"/>
</dbReference>
<sequence length="401" mass="45971">MNIFNEIHTLEFADFEFHRPSAVSHFPHSVECGSRWKTYGSSSGWSSSVTSSAIGEHFERKHFYLDVPIHGRNKLGAGLTHDEFEAFANAFSQTTTIDRKKTLHSHNFERTNVYRITDLTKCAIPTALISITPCRSPIDNEFYPMRDTCGCSVHVTVDKAVLGALKEAMERQFLLRFWLTKTCTAKIKYRDACSALWNRPSLSLFKEMGKTGDLCILNLTDERFPGCCVLLCYGNRGGKHQYVRYCAGMAYSDNLSSALEKSVIELWQTFRFMHSFYLRNKTLSDIEDPYLKNFLTNNLYETYTNVTTCIESSPTQNNATNPLPLTSAALIARLRQLKLDGYLYLSSTHSPKRNLHYCKYISPHLFLHMNNASHLNIQNTYSNQFQKQIIPQQLNRMVPFP</sequence>
<protein>
    <submittedName>
        <fullName evidence="2">YcaO-like family protein</fullName>
    </submittedName>
</protein>
<dbReference type="RefSeq" id="WP_182390482.1">
    <property type="nucleotide sequence ID" value="NZ_JACGCX010000027.1"/>
</dbReference>
<accession>A0A7W2KKZ8</accession>
<feature type="domain" description="YcaO" evidence="1">
    <location>
        <begin position="40"/>
        <end position="401"/>
    </location>
</feature>
<dbReference type="Proteomes" id="UP000545074">
    <property type="component" value="Unassembled WGS sequence"/>
</dbReference>
<evidence type="ECO:0000313" key="2">
    <source>
        <dbReference type="EMBL" id="MBA6100299.1"/>
    </source>
</evidence>
<dbReference type="EMBL" id="JACGCX010000027">
    <property type="protein sequence ID" value="MBA6100299.1"/>
    <property type="molecule type" value="Genomic_DNA"/>
</dbReference>
<dbReference type="Gene3D" id="3.30.1330.230">
    <property type="match status" value="1"/>
</dbReference>
<proteinExistence type="predicted"/>
<dbReference type="PANTHER" id="PTHR37809:SF1">
    <property type="entry name" value="RIBOSOMAL PROTEIN S12 METHYLTHIOTRANSFERASE ACCESSORY FACTOR YCAO"/>
    <property type="match status" value="1"/>
</dbReference>